<evidence type="ECO:0000256" key="1">
    <source>
        <dbReference type="SAM" id="MobiDB-lite"/>
    </source>
</evidence>
<feature type="region of interest" description="Disordered" evidence="1">
    <location>
        <begin position="1"/>
        <end position="73"/>
    </location>
</feature>
<evidence type="ECO:0000313" key="3">
    <source>
        <dbReference type="Proteomes" id="UP000886998"/>
    </source>
</evidence>
<gene>
    <name evidence="2" type="ORF">TNIN_10981</name>
</gene>
<protein>
    <submittedName>
        <fullName evidence="2">Uncharacterized protein</fullName>
    </submittedName>
</protein>
<accession>A0A8X6YWD1</accession>
<feature type="compositionally biased region" description="Basic and acidic residues" evidence="1">
    <location>
        <begin position="41"/>
        <end position="73"/>
    </location>
</feature>
<feature type="compositionally biased region" description="Basic and acidic residues" evidence="1">
    <location>
        <begin position="1"/>
        <end position="11"/>
    </location>
</feature>
<evidence type="ECO:0000313" key="2">
    <source>
        <dbReference type="EMBL" id="GFY78435.1"/>
    </source>
</evidence>
<name>A0A8X6YWD1_9ARAC</name>
<feature type="compositionally biased region" description="Polar residues" evidence="1">
    <location>
        <begin position="30"/>
        <end position="40"/>
    </location>
</feature>
<organism evidence="2 3">
    <name type="scientific">Trichonephila inaurata madagascariensis</name>
    <dbReference type="NCBI Taxonomy" id="2747483"/>
    <lineage>
        <taxon>Eukaryota</taxon>
        <taxon>Metazoa</taxon>
        <taxon>Ecdysozoa</taxon>
        <taxon>Arthropoda</taxon>
        <taxon>Chelicerata</taxon>
        <taxon>Arachnida</taxon>
        <taxon>Araneae</taxon>
        <taxon>Araneomorphae</taxon>
        <taxon>Entelegynae</taxon>
        <taxon>Araneoidea</taxon>
        <taxon>Nephilidae</taxon>
        <taxon>Trichonephila</taxon>
        <taxon>Trichonephila inaurata</taxon>
    </lineage>
</organism>
<proteinExistence type="predicted"/>
<feature type="compositionally biased region" description="Basic residues" evidence="1">
    <location>
        <begin position="13"/>
        <end position="27"/>
    </location>
</feature>
<comment type="caution">
    <text evidence="2">The sequence shown here is derived from an EMBL/GenBank/DDBJ whole genome shotgun (WGS) entry which is preliminary data.</text>
</comment>
<reference evidence="2" key="1">
    <citation type="submission" date="2020-08" db="EMBL/GenBank/DDBJ databases">
        <title>Multicomponent nature underlies the extraordinary mechanical properties of spider dragline silk.</title>
        <authorList>
            <person name="Kono N."/>
            <person name="Nakamura H."/>
            <person name="Mori M."/>
            <person name="Yoshida Y."/>
            <person name="Ohtoshi R."/>
            <person name="Malay A.D."/>
            <person name="Moran D.A.P."/>
            <person name="Tomita M."/>
            <person name="Numata K."/>
            <person name="Arakawa K."/>
        </authorList>
    </citation>
    <scope>NUCLEOTIDE SEQUENCE</scope>
</reference>
<sequence length="73" mass="8221">MDGERVKEARGKTTLKRGKGGATRRGKANQAETWVEPNTETGKHGQNDRRNERARTEAVAEKRSNGRDSEQNR</sequence>
<dbReference type="EMBL" id="BMAV01022996">
    <property type="protein sequence ID" value="GFY78435.1"/>
    <property type="molecule type" value="Genomic_DNA"/>
</dbReference>
<dbReference type="Proteomes" id="UP000886998">
    <property type="component" value="Unassembled WGS sequence"/>
</dbReference>
<keyword evidence="3" id="KW-1185">Reference proteome</keyword>
<dbReference type="AlphaFoldDB" id="A0A8X6YWD1"/>